<sequence length="41" mass="4494">MCAKASRSVPSVTPAVHDISTPVYDEQRSGPSLRSLFLPHR</sequence>
<dbReference type="EMBL" id="CAJPIZ010008327">
    <property type="protein sequence ID" value="CAG2111051.1"/>
    <property type="molecule type" value="Genomic_DNA"/>
</dbReference>
<name>A0A7R9Q384_9ACAR</name>
<dbReference type="AlphaFoldDB" id="A0A7R9Q384"/>
<gene>
    <name evidence="2" type="ORF">OSB1V03_LOCUS11033</name>
</gene>
<evidence type="ECO:0000313" key="2">
    <source>
        <dbReference type="EMBL" id="CAD7630621.1"/>
    </source>
</evidence>
<proteinExistence type="predicted"/>
<reference evidence="2" key="1">
    <citation type="submission" date="2020-11" db="EMBL/GenBank/DDBJ databases">
        <authorList>
            <person name="Tran Van P."/>
        </authorList>
    </citation>
    <scope>NUCLEOTIDE SEQUENCE</scope>
</reference>
<evidence type="ECO:0000256" key="1">
    <source>
        <dbReference type="SAM" id="MobiDB-lite"/>
    </source>
</evidence>
<protein>
    <submittedName>
        <fullName evidence="2">Uncharacterized protein</fullName>
    </submittedName>
</protein>
<evidence type="ECO:0000313" key="3">
    <source>
        <dbReference type="Proteomes" id="UP000759131"/>
    </source>
</evidence>
<organism evidence="2">
    <name type="scientific">Medioppia subpectinata</name>
    <dbReference type="NCBI Taxonomy" id="1979941"/>
    <lineage>
        <taxon>Eukaryota</taxon>
        <taxon>Metazoa</taxon>
        <taxon>Ecdysozoa</taxon>
        <taxon>Arthropoda</taxon>
        <taxon>Chelicerata</taxon>
        <taxon>Arachnida</taxon>
        <taxon>Acari</taxon>
        <taxon>Acariformes</taxon>
        <taxon>Sarcoptiformes</taxon>
        <taxon>Oribatida</taxon>
        <taxon>Brachypylina</taxon>
        <taxon>Oppioidea</taxon>
        <taxon>Oppiidae</taxon>
        <taxon>Medioppia</taxon>
    </lineage>
</organism>
<accession>A0A7R9Q384</accession>
<dbReference type="EMBL" id="OC862902">
    <property type="protein sequence ID" value="CAD7630621.1"/>
    <property type="molecule type" value="Genomic_DNA"/>
</dbReference>
<keyword evidence="3" id="KW-1185">Reference proteome</keyword>
<dbReference type="Proteomes" id="UP000759131">
    <property type="component" value="Unassembled WGS sequence"/>
</dbReference>
<feature type="region of interest" description="Disordered" evidence="1">
    <location>
        <begin position="1"/>
        <end position="41"/>
    </location>
</feature>